<dbReference type="EMBL" id="JASPKZ010007927">
    <property type="protein sequence ID" value="KAJ9581409.1"/>
    <property type="molecule type" value="Genomic_DNA"/>
</dbReference>
<reference evidence="1" key="1">
    <citation type="journal article" date="2023" name="IScience">
        <title>Live-bearing cockroach genome reveals convergent evolutionary mechanisms linked to viviparity in insects and beyond.</title>
        <authorList>
            <person name="Fouks B."/>
            <person name="Harrison M.C."/>
            <person name="Mikhailova A.A."/>
            <person name="Marchal E."/>
            <person name="English S."/>
            <person name="Carruthers M."/>
            <person name="Jennings E.C."/>
            <person name="Chiamaka E.L."/>
            <person name="Frigard R.A."/>
            <person name="Pippel M."/>
            <person name="Attardo G.M."/>
            <person name="Benoit J.B."/>
            <person name="Bornberg-Bauer E."/>
            <person name="Tobe S.S."/>
        </authorList>
    </citation>
    <scope>NUCLEOTIDE SEQUENCE</scope>
    <source>
        <strain evidence="1">Stay&amp;Tobe</strain>
    </source>
</reference>
<accession>A0AAD7ZIN3</accession>
<dbReference type="AlphaFoldDB" id="A0AAD7ZIN3"/>
<gene>
    <name evidence="1" type="ORF">L9F63_023413</name>
</gene>
<evidence type="ECO:0000313" key="2">
    <source>
        <dbReference type="Proteomes" id="UP001233999"/>
    </source>
</evidence>
<name>A0AAD7ZIN3_DIPPU</name>
<protein>
    <submittedName>
        <fullName evidence="1">Uncharacterized protein</fullName>
    </submittedName>
</protein>
<sequence>MSGWLPLKEDGTDGVKELENAKSSRDVLFKLNLHGGFFSGYKDPMYKGRLKITYKINNNGDMAMDVGNLVRLKSRVCL</sequence>
<organism evidence="1 2">
    <name type="scientific">Diploptera punctata</name>
    <name type="common">Pacific beetle cockroach</name>
    <dbReference type="NCBI Taxonomy" id="6984"/>
    <lineage>
        <taxon>Eukaryota</taxon>
        <taxon>Metazoa</taxon>
        <taxon>Ecdysozoa</taxon>
        <taxon>Arthropoda</taxon>
        <taxon>Hexapoda</taxon>
        <taxon>Insecta</taxon>
        <taxon>Pterygota</taxon>
        <taxon>Neoptera</taxon>
        <taxon>Polyneoptera</taxon>
        <taxon>Dictyoptera</taxon>
        <taxon>Blattodea</taxon>
        <taxon>Blaberoidea</taxon>
        <taxon>Blaberidae</taxon>
        <taxon>Diplopterinae</taxon>
        <taxon>Diploptera</taxon>
    </lineage>
</organism>
<dbReference type="Proteomes" id="UP001233999">
    <property type="component" value="Unassembled WGS sequence"/>
</dbReference>
<comment type="caution">
    <text evidence="1">The sequence shown here is derived from an EMBL/GenBank/DDBJ whole genome shotgun (WGS) entry which is preliminary data.</text>
</comment>
<proteinExistence type="predicted"/>
<keyword evidence="2" id="KW-1185">Reference proteome</keyword>
<evidence type="ECO:0000313" key="1">
    <source>
        <dbReference type="EMBL" id="KAJ9581409.1"/>
    </source>
</evidence>
<reference evidence="1" key="2">
    <citation type="submission" date="2023-05" db="EMBL/GenBank/DDBJ databases">
        <authorList>
            <person name="Fouks B."/>
        </authorList>
    </citation>
    <scope>NUCLEOTIDE SEQUENCE</scope>
    <source>
        <strain evidence="1">Stay&amp;Tobe</strain>
        <tissue evidence="1">Testes</tissue>
    </source>
</reference>